<feature type="compositionally biased region" description="Acidic residues" evidence="1">
    <location>
        <begin position="152"/>
        <end position="170"/>
    </location>
</feature>
<evidence type="ECO:0000259" key="2">
    <source>
        <dbReference type="Pfam" id="PF13963"/>
    </source>
</evidence>
<feature type="region of interest" description="Disordered" evidence="1">
    <location>
        <begin position="151"/>
        <end position="170"/>
    </location>
</feature>
<reference evidence="3 4" key="1">
    <citation type="journal article" date="2020" name="Mol. Plant">
        <title>The Chromosome-Based Rubber Tree Genome Provides New Insights into Spurge Genome Evolution and Rubber Biosynthesis.</title>
        <authorList>
            <person name="Liu J."/>
            <person name="Shi C."/>
            <person name="Shi C.C."/>
            <person name="Li W."/>
            <person name="Zhang Q.J."/>
            <person name="Zhang Y."/>
            <person name="Li K."/>
            <person name="Lu H.F."/>
            <person name="Shi C."/>
            <person name="Zhu S.T."/>
            <person name="Xiao Z.Y."/>
            <person name="Nan H."/>
            <person name="Yue Y."/>
            <person name="Zhu X.G."/>
            <person name="Wu Y."/>
            <person name="Hong X.N."/>
            <person name="Fan G.Y."/>
            <person name="Tong Y."/>
            <person name="Zhang D."/>
            <person name="Mao C.L."/>
            <person name="Liu Y.L."/>
            <person name="Hao S.J."/>
            <person name="Liu W.Q."/>
            <person name="Lv M.Q."/>
            <person name="Zhang H.B."/>
            <person name="Liu Y."/>
            <person name="Hu-Tang G.R."/>
            <person name="Wang J.P."/>
            <person name="Wang J.H."/>
            <person name="Sun Y.H."/>
            <person name="Ni S.B."/>
            <person name="Chen W.B."/>
            <person name="Zhang X.C."/>
            <person name="Jiao Y.N."/>
            <person name="Eichler E.E."/>
            <person name="Li G.H."/>
            <person name="Liu X."/>
            <person name="Gao L.Z."/>
        </authorList>
    </citation>
    <scope>NUCLEOTIDE SEQUENCE [LARGE SCALE GENOMIC DNA]</scope>
    <source>
        <strain evidence="4">cv. GT1</strain>
        <tissue evidence="3">Leaf</tissue>
    </source>
</reference>
<evidence type="ECO:0000256" key="1">
    <source>
        <dbReference type="SAM" id="MobiDB-lite"/>
    </source>
</evidence>
<protein>
    <recommendedName>
        <fullName evidence="2">Transposase-associated domain-containing protein</fullName>
    </recommendedName>
</protein>
<dbReference type="Pfam" id="PF13963">
    <property type="entry name" value="Transpos_assoc"/>
    <property type="match status" value="1"/>
</dbReference>
<name>A0A6A6MR28_HEVBR</name>
<feature type="compositionally biased region" description="Polar residues" evidence="1">
    <location>
        <begin position="185"/>
        <end position="200"/>
    </location>
</feature>
<evidence type="ECO:0000313" key="3">
    <source>
        <dbReference type="EMBL" id="KAF2314736.1"/>
    </source>
</evidence>
<gene>
    <name evidence="3" type="ORF">GH714_032204</name>
</gene>
<comment type="caution">
    <text evidence="3">The sequence shown here is derived from an EMBL/GenBank/DDBJ whole genome shotgun (WGS) entry which is preliminary data.</text>
</comment>
<accession>A0A6A6MR28</accession>
<sequence>MSSFRADRMWMYNRFVPSCKEVTTEFIYGVCRFIEFALMQHNFVSNGSIWCLCPRCENRGFLMTDIVTAHLYKFGFMLNYYHWVSHGEPFIPILRLEYGVHAGIEPAVDIPIITDDLESLRHENGEVEEHEIEEEIPENEGADEIDRHKNEEELDESDFDSSGDEEDEQSDVNIEYNDSEDNEDVGTQQQTPISHEIIQSQPRRRIVRGITPLTNTFTRNINQKVGETSTIRNEDGFEVQERDVGLNRATEENKVQECNDDNNILTLLQNIPKEQVLNTWIDTIGGGKKGRVYGLSLKTSVLGKLTHFSSVHSNAPTSPTVPPQQVIETHDFEQAVNHVVDQRVDNWVD</sequence>
<dbReference type="Proteomes" id="UP000467840">
    <property type="component" value="Chromosome 15"/>
</dbReference>
<feature type="region of interest" description="Disordered" evidence="1">
    <location>
        <begin position="176"/>
        <end position="200"/>
    </location>
</feature>
<feature type="region of interest" description="Disordered" evidence="1">
    <location>
        <begin position="125"/>
        <end position="145"/>
    </location>
</feature>
<proteinExistence type="predicted"/>
<organism evidence="3 4">
    <name type="scientific">Hevea brasiliensis</name>
    <name type="common">Para rubber tree</name>
    <name type="synonym">Siphonia brasiliensis</name>
    <dbReference type="NCBI Taxonomy" id="3981"/>
    <lineage>
        <taxon>Eukaryota</taxon>
        <taxon>Viridiplantae</taxon>
        <taxon>Streptophyta</taxon>
        <taxon>Embryophyta</taxon>
        <taxon>Tracheophyta</taxon>
        <taxon>Spermatophyta</taxon>
        <taxon>Magnoliopsida</taxon>
        <taxon>eudicotyledons</taxon>
        <taxon>Gunneridae</taxon>
        <taxon>Pentapetalae</taxon>
        <taxon>rosids</taxon>
        <taxon>fabids</taxon>
        <taxon>Malpighiales</taxon>
        <taxon>Euphorbiaceae</taxon>
        <taxon>Crotonoideae</taxon>
        <taxon>Micrandreae</taxon>
        <taxon>Hevea</taxon>
    </lineage>
</organism>
<evidence type="ECO:0000313" key="4">
    <source>
        <dbReference type="Proteomes" id="UP000467840"/>
    </source>
</evidence>
<dbReference type="InterPro" id="IPR029480">
    <property type="entry name" value="Transpos_assoc"/>
</dbReference>
<dbReference type="AlphaFoldDB" id="A0A6A6MR28"/>
<feature type="compositionally biased region" description="Acidic residues" evidence="1">
    <location>
        <begin position="128"/>
        <end position="143"/>
    </location>
</feature>
<keyword evidence="4" id="KW-1185">Reference proteome</keyword>
<feature type="domain" description="Transposase-associated" evidence="2">
    <location>
        <begin position="8"/>
        <end position="88"/>
    </location>
</feature>
<dbReference type="EMBL" id="JAAGAX010000005">
    <property type="protein sequence ID" value="KAF2314736.1"/>
    <property type="molecule type" value="Genomic_DNA"/>
</dbReference>